<dbReference type="EMBL" id="AP019376">
    <property type="protein sequence ID" value="BBH89044.1"/>
    <property type="molecule type" value="Genomic_DNA"/>
</dbReference>
<name>A0A455SV70_9CHLR</name>
<accession>A0A455SV70</accession>
<proteinExistence type="predicted"/>
<dbReference type="AlphaFoldDB" id="A0A455SV70"/>
<gene>
    <name evidence="1" type="ORF">KTC_37950</name>
</gene>
<protein>
    <submittedName>
        <fullName evidence="1">Uncharacterized protein</fullName>
    </submittedName>
</protein>
<reference evidence="1" key="1">
    <citation type="submission" date="2018-12" db="EMBL/GenBank/DDBJ databases">
        <title>Novel natural products biosynthetic potential of the class Ktedonobacteria.</title>
        <authorList>
            <person name="Zheng Y."/>
            <person name="Saitou A."/>
            <person name="Wang C.M."/>
            <person name="Toyoda A."/>
            <person name="Minakuchi Y."/>
            <person name="Sekiguchi Y."/>
            <person name="Ueda K."/>
            <person name="Takano H."/>
            <person name="Sakai Y."/>
            <person name="Yokota A."/>
            <person name="Yabe S."/>
        </authorList>
    </citation>
    <scope>NUCLEOTIDE SEQUENCE</scope>
    <source>
        <strain evidence="1">COM3</strain>
    </source>
</reference>
<organism evidence="1">
    <name type="scientific">Thermosporothrix sp. COM3</name>
    <dbReference type="NCBI Taxonomy" id="2490863"/>
    <lineage>
        <taxon>Bacteria</taxon>
        <taxon>Bacillati</taxon>
        <taxon>Chloroflexota</taxon>
        <taxon>Ktedonobacteria</taxon>
        <taxon>Ktedonobacterales</taxon>
        <taxon>Thermosporotrichaceae</taxon>
        <taxon>Thermosporothrix</taxon>
    </lineage>
</organism>
<sequence length="91" mass="10388">MPAEKIQTWIYGECLNCGAYGPWVSGLTALPYQEIIAFRLKHPFSCFELERLVVYNGLPALRFCLTDQKSASKLLFFLEPKTLRCLASIQE</sequence>
<evidence type="ECO:0000313" key="1">
    <source>
        <dbReference type="EMBL" id="BBH89044.1"/>
    </source>
</evidence>